<protein>
    <submittedName>
        <fullName evidence="1">Uncharacterized protein</fullName>
    </submittedName>
</protein>
<sequence>MTRIYWPLRVVENSIAALESPTPVDGMALSKAIFCVRYVGKVIFLVSFFPKVRNQLSLGGRDAFSFNIWRTSLQVSRVAFQ</sequence>
<dbReference type="KEGG" id="pfo:Pfl01_3322"/>
<gene>
    <name evidence="1" type="ordered locus">Pfl01_3322</name>
</gene>
<dbReference type="AlphaFoldDB" id="Q3KAZ4"/>
<evidence type="ECO:0000313" key="1">
    <source>
        <dbReference type="EMBL" id="ABA75060.1"/>
    </source>
</evidence>
<proteinExistence type="predicted"/>
<dbReference type="Proteomes" id="UP000002704">
    <property type="component" value="Chromosome"/>
</dbReference>
<accession>Q3KAZ4</accession>
<name>Q3KAZ4_PSEPF</name>
<dbReference type="HOGENOM" id="CLU_2571192_0_0_6"/>
<dbReference type="EMBL" id="CP000094">
    <property type="protein sequence ID" value="ABA75060.1"/>
    <property type="molecule type" value="Genomic_DNA"/>
</dbReference>
<organism evidence="1 2">
    <name type="scientific">Pseudomonas fluorescens (strain Pf0-1)</name>
    <dbReference type="NCBI Taxonomy" id="205922"/>
    <lineage>
        <taxon>Bacteria</taxon>
        <taxon>Pseudomonadati</taxon>
        <taxon>Pseudomonadota</taxon>
        <taxon>Gammaproteobacteria</taxon>
        <taxon>Pseudomonadales</taxon>
        <taxon>Pseudomonadaceae</taxon>
        <taxon>Pseudomonas</taxon>
    </lineage>
</organism>
<evidence type="ECO:0000313" key="2">
    <source>
        <dbReference type="Proteomes" id="UP000002704"/>
    </source>
</evidence>
<reference evidence="1 2" key="1">
    <citation type="journal article" date="2009" name="Genome Biol.">
        <title>Genomic and genetic analyses of diversity and plant interactions of Pseudomonas fluorescens.</title>
        <authorList>
            <person name="Silby M.W."/>
            <person name="Cerdeno-Tarraga A.M."/>
            <person name="Vernikos G.S."/>
            <person name="Giddens S.R."/>
            <person name="Jackson R.W."/>
            <person name="Preston G.M."/>
            <person name="Zhang X.X."/>
            <person name="Moon C.D."/>
            <person name="Gehrig S.M."/>
            <person name="Godfrey S.A."/>
            <person name="Knight C.G."/>
            <person name="Malone J.G."/>
            <person name="Robinson Z."/>
            <person name="Spiers A.J."/>
            <person name="Harris S."/>
            <person name="Challis G.L."/>
            <person name="Yaxley A.M."/>
            <person name="Harris D."/>
            <person name="Seeger K."/>
            <person name="Murphy L."/>
            <person name="Rutter S."/>
            <person name="Squares R."/>
            <person name="Quail M.A."/>
            <person name="Saunders E."/>
            <person name="Mavromatis K."/>
            <person name="Brettin T.S."/>
            <person name="Bentley S.D."/>
            <person name="Hothersall J."/>
            <person name="Stephens E."/>
            <person name="Thomas C.M."/>
            <person name="Parkhill J."/>
            <person name="Levy S.B."/>
            <person name="Rainey P.B."/>
            <person name="Thomson N.R."/>
        </authorList>
    </citation>
    <scope>NUCLEOTIDE SEQUENCE [LARGE SCALE GENOMIC DNA]</scope>
    <source>
        <strain evidence="1 2">Pf0-1</strain>
    </source>
</reference>